<keyword evidence="2" id="KW-0186">Copper</keyword>
<dbReference type="PANTHER" id="PTHR12151">
    <property type="entry name" value="ELECTRON TRANSPORT PROTIN SCO1/SENC FAMILY MEMBER"/>
    <property type="match status" value="1"/>
</dbReference>
<keyword evidence="3" id="KW-1015">Disulfide bond</keyword>
<evidence type="ECO:0000256" key="1">
    <source>
        <dbReference type="ARBA" id="ARBA00010996"/>
    </source>
</evidence>
<organism evidence="5 6">
    <name type="scientific">Sedimenticola selenatireducens</name>
    <dbReference type="NCBI Taxonomy" id="191960"/>
    <lineage>
        <taxon>Bacteria</taxon>
        <taxon>Pseudomonadati</taxon>
        <taxon>Pseudomonadota</taxon>
        <taxon>Gammaproteobacteria</taxon>
        <taxon>Chromatiales</taxon>
        <taxon>Sedimenticolaceae</taxon>
        <taxon>Sedimenticola</taxon>
    </lineage>
</organism>
<gene>
    <name evidence="5" type="ORF">C0630_16605</name>
</gene>
<evidence type="ECO:0000256" key="4">
    <source>
        <dbReference type="SAM" id="Phobius"/>
    </source>
</evidence>
<keyword evidence="2" id="KW-0479">Metal-binding</keyword>
<evidence type="ECO:0000313" key="5">
    <source>
        <dbReference type="EMBL" id="PLX60144.1"/>
    </source>
</evidence>
<feature type="binding site" evidence="2">
    <location>
        <position position="174"/>
    </location>
    <ligand>
        <name>Cu cation</name>
        <dbReference type="ChEBI" id="CHEBI:23378"/>
    </ligand>
</feature>
<dbReference type="AlphaFoldDB" id="A0A2N6CSS9"/>
<feature type="disulfide bond" description="Redox-active" evidence="3">
    <location>
        <begin position="170"/>
        <end position="174"/>
    </location>
</feature>
<feature type="transmembrane region" description="Helical" evidence="4">
    <location>
        <begin position="32"/>
        <end position="53"/>
    </location>
</feature>
<dbReference type="Gene3D" id="3.40.30.10">
    <property type="entry name" value="Glutaredoxin"/>
    <property type="match status" value="1"/>
</dbReference>
<feature type="binding site" evidence="2">
    <location>
        <position position="170"/>
    </location>
    <ligand>
        <name>Cu cation</name>
        <dbReference type="ChEBI" id="CHEBI:23378"/>
    </ligand>
</feature>
<reference evidence="5 6" key="1">
    <citation type="submission" date="2017-11" db="EMBL/GenBank/DDBJ databases">
        <title>Genome-resolved metagenomics identifies genetic mobility, metabolic interactions, and unexpected diversity in perchlorate-reducing communities.</title>
        <authorList>
            <person name="Barnum T.P."/>
            <person name="Figueroa I.A."/>
            <person name="Carlstrom C.I."/>
            <person name="Lucas L.N."/>
            <person name="Engelbrektson A.L."/>
            <person name="Coates J.D."/>
        </authorList>
    </citation>
    <scope>NUCLEOTIDE SEQUENCE [LARGE SCALE GENOMIC DNA]</scope>
    <source>
        <strain evidence="5">BM301</strain>
    </source>
</reference>
<dbReference type="CDD" id="cd02968">
    <property type="entry name" value="SCO"/>
    <property type="match status" value="1"/>
</dbReference>
<accession>A0A2N6CSS9</accession>
<dbReference type="GO" id="GO:0046872">
    <property type="term" value="F:metal ion binding"/>
    <property type="evidence" value="ECO:0007669"/>
    <property type="project" value="UniProtKB-KW"/>
</dbReference>
<evidence type="ECO:0000256" key="3">
    <source>
        <dbReference type="PIRSR" id="PIRSR603782-2"/>
    </source>
</evidence>
<dbReference type="EMBL" id="PKUN01000027">
    <property type="protein sequence ID" value="PLX60144.1"/>
    <property type="molecule type" value="Genomic_DNA"/>
</dbReference>
<dbReference type="InterPro" id="IPR003782">
    <property type="entry name" value="SCO1/SenC"/>
</dbReference>
<protein>
    <recommendedName>
        <fullName evidence="7">SCO family protein</fullName>
    </recommendedName>
</protein>
<keyword evidence="4" id="KW-0812">Transmembrane</keyword>
<dbReference type="PANTHER" id="PTHR12151:SF25">
    <property type="entry name" value="LINALOOL DEHYDRATASE_ISOMERASE DOMAIN-CONTAINING PROTEIN"/>
    <property type="match status" value="1"/>
</dbReference>
<comment type="similarity">
    <text evidence="1">Belongs to the SCO1/2 family.</text>
</comment>
<dbReference type="Pfam" id="PF02630">
    <property type="entry name" value="SCO1-SenC"/>
    <property type="match status" value="1"/>
</dbReference>
<evidence type="ECO:0000256" key="2">
    <source>
        <dbReference type="PIRSR" id="PIRSR603782-1"/>
    </source>
</evidence>
<name>A0A2N6CSS9_9GAMM</name>
<keyword evidence="4" id="KW-1133">Transmembrane helix</keyword>
<sequence length="290" mass="32027">MRKCHRNHRLSLQGHEYSGGKKMKGFKHMGRLGNTGITAALYLALAVVPGVALSCGNLKPASNQQPVNMTVAMNHADGMDHSMHNMSDSAPAMDHSMHNMDHSTQGQAMPMTGEHAQHQQMMQQQGYARSMHDYALSNLSLVDMNGNATTLKQELDTPMPVLLNFIYTTCTSICPVLSATFSQVQKDMGSEVQNVRMIPITIDPEQDTPAQLRSYAERFHAGPQWRFLTGELDNIIAVQKVFDIYRGAKTNHEPITLLRASGASEWVRVEGLASAAEIMKEFNSLASTTR</sequence>
<keyword evidence="4" id="KW-0472">Membrane</keyword>
<evidence type="ECO:0008006" key="7">
    <source>
        <dbReference type="Google" id="ProtNLM"/>
    </source>
</evidence>
<dbReference type="InterPro" id="IPR036249">
    <property type="entry name" value="Thioredoxin-like_sf"/>
</dbReference>
<proteinExistence type="inferred from homology"/>
<dbReference type="Proteomes" id="UP000235015">
    <property type="component" value="Unassembled WGS sequence"/>
</dbReference>
<evidence type="ECO:0000313" key="6">
    <source>
        <dbReference type="Proteomes" id="UP000235015"/>
    </source>
</evidence>
<dbReference type="SUPFAM" id="SSF52833">
    <property type="entry name" value="Thioredoxin-like"/>
    <property type="match status" value="1"/>
</dbReference>
<comment type="caution">
    <text evidence="5">The sequence shown here is derived from an EMBL/GenBank/DDBJ whole genome shotgun (WGS) entry which is preliminary data.</text>
</comment>